<dbReference type="AlphaFoldDB" id="A0A1S8NHP7"/>
<gene>
    <name evidence="1" type="ORF">CLOSAC_01430</name>
</gene>
<evidence type="ECO:0000313" key="2">
    <source>
        <dbReference type="Proteomes" id="UP000191154"/>
    </source>
</evidence>
<dbReference type="Proteomes" id="UP000191154">
    <property type="component" value="Unassembled WGS sequence"/>
</dbReference>
<accession>A0A1S8NHP7</accession>
<comment type="caution">
    <text evidence="1">The sequence shown here is derived from an EMBL/GenBank/DDBJ whole genome shotgun (WGS) entry which is preliminary data.</text>
</comment>
<reference evidence="1 2" key="1">
    <citation type="submission" date="2016-05" db="EMBL/GenBank/DDBJ databases">
        <title>Microbial solvent formation.</title>
        <authorList>
            <person name="Poehlein A."/>
            <person name="Montoya Solano J.D."/>
            <person name="Flitsch S."/>
            <person name="Krabben P."/>
            <person name="Duerre P."/>
            <person name="Daniel R."/>
        </authorList>
    </citation>
    <scope>NUCLEOTIDE SEQUENCE [LARGE SCALE GENOMIC DNA]</scope>
    <source>
        <strain evidence="1 2">L1-8</strain>
    </source>
</reference>
<dbReference type="RefSeq" id="WP_077863653.1">
    <property type="nucleotide sequence ID" value="NZ_LZYZ01000001.1"/>
</dbReference>
<organism evidence="1 2">
    <name type="scientific">Clostridium saccharobutylicum</name>
    <dbReference type="NCBI Taxonomy" id="169679"/>
    <lineage>
        <taxon>Bacteria</taxon>
        <taxon>Bacillati</taxon>
        <taxon>Bacillota</taxon>
        <taxon>Clostridia</taxon>
        <taxon>Eubacteriales</taxon>
        <taxon>Clostridiaceae</taxon>
        <taxon>Clostridium</taxon>
    </lineage>
</organism>
<evidence type="ECO:0000313" key="1">
    <source>
        <dbReference type="EMBL" id="OOM15872.1"/>
    </source>
</evidence>
<protein>
    <recommendedName>
        <fullName evidence="3">Lipoprotein</fullName>
    </recommendedName>
</protein>
<name>A0A1S8NHP7_CLOSA</name>
<evidence type="ECO:0008006" key="3">
    <source>
        <dbReference type="Google" id="ProtNLM"/>
    </source>
</evidence>
<dbReference type="PROSITE" id="PS51257">
    <property type="entry name" value="PROKAR_LIPOPROTEIN"/>
    <property type="match status" value="1"/>
</dbReference>
<sequence>MKIKNKFLLVLYLIFLISIMCGCGLSINQDQNENSNKKNMYDSNDKIVQEDNNNTYVTCKSNIKNNEIEMKYGGFSGIDTICFLEVKEDTEITFDYDSTVDNGKFKAVLINPKNEVETILEGTEQSSKTIKLTKGKYRFRNVGANADGKIRISVSSNSDVKITKDKKQ</sequence>
<dbReference type="EMBL" id="LZYZ01000001">
    <property type="protein sequence ID" value="OOM15872.1"/>
    <property type="molecule type" value="Genomic_DNA"/>
</dbReference>
<proteinExistence type="predicted"/>